<protein>
    <submittedName>
        <fullName evidence="2">CLCA_X family protein</fullName>
    </submittedName>
</protein>
<feature type="domain" description="Large polyvalent protein-associated" evidence="1">
    <location>
        <begin position="188"/>
        <end position="258"/>
    </location>
</feature>
<keyword evidence="3" id="KW-1185">Reference proteome</keyword>
<evidence type="ECO:0000313" key="2">
    <source>
        <dbReference type="EMBL" id="MER2490358.1"/>
    </source>
</evidence>
<proteinExistence type="predicted"/>
<dbReference type="Proteomes" id="UP001467690">
    <property type="component" value="Unassembled WGS sequence"/>
</dbReference>
<evidence type="ECO:0000313" key="3">
    <source>
        <dbReference type="Proteomes" id="UP001467690"/>
    </source>
</evidence>
<dbReference type="InterPro" id="IPR041047">
    <property type="entry name" value="LPD1"/>
</dbReference>
<dbReference type="Pfam" id="PF18796">
    <property type="entry name" value="LPD1"/>
    <property type="match status" value="1"/>
</dbReference>
<evidence type="ECO:0000259" key="1">
    <source>
        <dbReference type="Pfam" id="PF18796"/>
    </source>
</evidence>
<gene>
    <name evidence="2" type="ORF">ABS311_00450</name>
</gene>
<dbReference type="RefSeq" id="WP_350400189.1">
    <property type="nucleotide sequence ID" value="NZ_JBELOE010000049.1"/>
</dbReference>
<name>A0ABV1RBQ5_9ALTE</name>
<dbReference type="EMBL" id="JBELOE010000049">
    <property type="protein sequence ID" value="MER2490358.1"/>
    <property type="molecule type" value="Genomic_DNA"/>
</dbReference>
<reference evidence="2 3" key="1">
    <citation type="submission" date="2024-06" db="EMBL/GenBank/DDBJ databases">
        <authorList>
            <person name="Chen R.Y."/>
        </authorList>
    </citation>
    <scope>NUCLEOTIDE SEQUENCE [LARGE SCALE GENOMIC DNA]</scope>
    <source>
        <strain evidence="2 3">D2</strain>
    </source>
</reference>
<sequence length="262" mass="29592">MLQTAKSTGRLRRHFYRNGPQYRHGDVSFSDIRREFGFRAIHIGRWVTQQEQQIAANLIYDALHDLAAILQIPPQTLSLRQTLSLAFGTGGQPGMQAHYEVNRQVLAMAKNAGGGALAHEWFHAFDHYICKKFLVAPKAKFASHAWLLQSNMIVHDLNQRLASVYAEMFLSQDGQSASELFLKSRLVDESLQQVYYALPEEIAARCFEACIQDAKIKNAFLVSGSKKSQEAELGLFPSNIHRNRISALFLQYFGLLGQLIKP</sequence>
<comment type="caution">
    <text evidence="2">The sequence shown here is derived from an EMBL/GenBank/DDBJ whole genome shotgun (WGS) entry which is preliminary data.</text>
</comment>
<accession>A0ABV1RBQ5</accession>
<dbReference type="NCBIfam" id="NF041907">
    <property type="entry name" value="CLCA_X"/>
    <property type="match status" value="1"/>
</dbReference>
<organism evidence="2 3">
    <name type="scientific">Catenovulum sediminis</name>
    <dbReference type="NCBI Taxonomy" id="1740262"/>
    <lineage>
        <taxon>Bacteria</taxon>
        <taxon>Pseudomonadati</taxon>
        <taxon>Pseudomonadota</taxon>
        <taxon>Gammaproteobacteria</taxon>
        <taxon>Alteromonadales</taxon>
        <taxon>Alteromonadaceae</taxon>
        <taxon>Catenovulum</taxon>
    </lineage>
</organism>